<dbReference type="NCBIfam" id="TIGR00765">
    <property type="entry name" value="yihY_not_rbn"/>
    <property type="match status" value="1"/>
</dbReference>
<dbReference type="EMBL" id="ABCS01000024">
    <property type="protein sequence ID" value="EDM79027.1"/>
    <property type="molecule type" value="Genomic_DNA"/>
</dbReference>
<gene>
    <name evidence="8" type="ORF">PPSIR1_07283</name>
</gene>
<dbReference type="OrthoDB" id="9808671at2"/>
<keyword evidence="5 7" id="KW-0472">Membrane</keyword>
<keyword evidence="9" id="KW-1185">Reference proteome</keyword>
<dbReference type="PANTHER" id="PTHR30213:SF0">
    <property type="entry name" value="UPF0761 MEMBRANE PROTEIN YIHY"/>
    <property type="match status" value="1"/>
</dbReference>
<evidence type="ECO:0000256" key="6">
    <source>
        <dbReference type="SAM" id="MobiDB-lite"/>
    </source>
</evidence>
<organism evidence="8 9">
    <name type="scientific">Plesiocystis pacifica SIR-1</name>
    <dbReference type="NCBI Taxonomy" id="391625"/>
    <lineage>
        <taxon>Bacteria</taxon>
        <taxon>Pseudomonadati</taxon>
        <taxon>Myxococcota</taxon>
        <taxon>Polyangia</taxon>
        <taxon>Nannocystales</taxon>
        <taxon>Nannocystaceae</taxon>
        <taxon>Plesiocystis</taxon>
    </lineage>
</organism>
<dbReference type="RefSeq" id="WP_006971914.1">
    <property type="nucleotide sequence ID" value="NZ_ABCS01000024.1"/>
</dbReference>
<feature type="transmembrane region" description="Helical" evidence="7">
    <location>
        <begin position="219"/>
        <end position="238"/>
    </location>
</feature>
<dbReference type="Proteomes" id="UP000005801">
    <property type="component" value="Unassembled WGS sequence"/>
</dbReference>
<feature type="region of interest" description="Disordered" evidence="6">
    <location>
        <begin position="462"/>
        <end position="507"/>
    </location>
</feature>
<feature type="transmembrane region" description="Helical" evidence="7">
    <location>
        <begin position="123"/>
        <end position="142"/>
    </location>
</feature>
<proteinExistence type="predicted"/>
<keyword evidence="2" id="KW-1003">Cell membrane</keyword>
<evidence type="ECO:0000256" key="5">
    <source>
        <dbReference type="ARBA" id="ARBA00023136"/>
    </source>
</evidence>
<dbReference type="InterPro" id="IPR017039">
    <property type="entry name" value="Virul_fac_BrkB"/>
</dbReference>
<accession>A6G5B5</accession>
<comment type="subcellular location">
    <subcellularLocation>
        <location evidence="1">Cell membrane</location>
        <topology evidence="1">Multi-pass membrane protein</topology>
    </subcellularLocation>
</comment>
<protein>
    <submittedName>
        <fullName evidence="8">Ribonuclease BN</fullName>
    </submittedName>
</protein>
<feature type="transmembrane region" description="Helical" evidence="7">
    <location>
        <begin position="188"/>
        <end position="207"/>
    </location>
</feature>
<feature type="compositionally biased region" description="Basic residues" evidence="6">
    <location>
        <begin position="469"/>
        <end position="479"/>
    </location>
</feature>
<dbReference type="AlphaFoldDB" id="A6G5B5"/>
<feature type="compositionally biased region" description="Low complexity" evidence="6">
    <location>
        <begin position="480"/>
        <end position="507"/>
    </location>
</feature>
<evidence type="ECO:0000256" key="1">
    <source>
        <dbReference type="ARBA" id="ARBA00004651"/>
    </source>
</evidence>
<dbReference type="Pfam" id="PF03631">
    <property type="entry name" value="Virul_fac_BrkB"/>
    <property type="match status" value="1"/>
</dbReference>
<evidence type="ECO:0000256" key="2">
    <source>
        <dbReference type="ARBA" id="ARBA00022475"/>
    </source>
</evidence>
<feature type="transmembrane region" description="Helical" evidence="7">
    <location>
        <begin position="258"/>
        <end position="278"/>
    </location>
</feature>
<evidence type="ECO:0000256" key="3">
    <source>
        <dbReference type="ARBA" id="ARBA00022692"/>
    </source>
</evidence>
<evidence type="ECO:0000256" key="4">
    <source>
        <dbReference type="ARBA" id="ARBA00022989"/>
    </source>
</evidence>
<feature type="transmembrane region" description="Helical" evidence="7">
    <location>
        <begin position="163"/>
        <end position="182"/>
    </location>
</feature>
<sequence length="507" mass="55116">MEFQAAHNLRSRLTRVQNWLLPTEPEHDPKPGRRIWLLITYTLRRWLVTDRSPSLASSLTLQTLFSIVPAAGVILFFMSKIDPTFGSTFVELAATALGPDSTQASEIGDTVVRLAEAVNLQELGSWGLLVIVVLAYMAFSTLENTVNDIWRISKSRTIVAKFTMFYTLATLGPIIIFYSLAQPVLAQVSAWVVTPVVTTSIGLILLNRFLPNVNVRWRAAVIGGLLSAALFEFGKIAFGQYLSLVAISTYRGLYGSLAILPVFIVWAYVSWMIVLLGAETAFVVHHISAVAREGYVQPSHRVQRRLLPAPGRTAARLLLAIADNYDRAAELRRTKAAQPRSGLWAGGSTLGLLDEEPAQRSVGLTPDELNERFDLGLAPIVALADTLERAGIIVALGNDQGYVPGMPLEQIELAPILQMFDGGDVKAARTDALSELFGELDDGQKRKVGSLNFQDLVNLERNRREGKDRKGRAARRRKAGATAGKAGSPADAPATAQIAAAPDAHSG</sequence>
<evidence type="ECO:0000256" key="7">
    <source>
        <dbReference type="SAM" id="Phobius"/>
    </source>
</evidence>
<evidence type="ECO:0000313" key="9">
    <source>
        <dbReference type="Proteomes" id="UP000005801"/>
    </source>
</evidence>
<comment type="caution">
    <text evidence="8">The sequence shown here is derived from an EMBL/GenBank/DDBJ whole genome shotgun (WGS) entry which is preliminary data.</text>
</comment>
<keyword evidence="3 7" id="KW-0812">Transmembrane</keyword>
<dbReference type="GO" id="GO:0005886">
    <property type="term" value="C:plasma membrane"/>
    <property type="evidence" value="ECO:0007669"/>
    <property type="project" value="UniProtKB-SubCell"/>
</dbReference>
<dbReference type="PANTHER" id="PTHR30213">
    <property type="entry name" value="INNER MEMBRANE PROTEIN YHJD"/>
    <property type="match status" value="1"/>
</dbReference>
<feature type="transmembrane region" description="Helical" evidence="7">
    <location>
        <begin position="54"/>
        <end position="78"/>
    </location>
</feature>
<name>A6G5B5_9BACT</name>
<dbReference type="STRING" id="391625.PPSIR1_07283"/>
<keyword evidence="4 7" id="KW-1133">Transmembrane helix</keyword>
<reference evidence="8 9" key="1">
    <citation type="submission" date="2007-06" db="EMBL/GenBank/DDBJ databases">
        <authorList>
            <person name="Shimkets L."/>
            <person name="Ferriera S."/>
            <person name="Johnson J."/>
            <person name="Kravitz S."/>
            <person name="Beeson K."/>
            <person name="Sutton G."/>
            <person name="Rogers Y.-H."/>
            <person name="Friedman R."/>
            <person name="Frazier M."/>
            <person name="Venter J.C."/>
        </authorList>
    </citation>
    <scope>NUCLEOTIDE SEQUENCE [LARGE SCALE GENOMIC DNA]</scope>
    <source>
        <strain evidence="8 9">SIR-1</strain>
    </source>
</reference>
<dbReference type="eggNOG" id="COG1295">
    <property type="taxonomic scope" value="Bacteria"/>
</dbReference>
<evidence type="ECO:0000313" key="8">
    <source>
        <dbReference type="EMBL" id="EDM79027.1"/>
    </source>
</evidence>